<evidence type="ECO:0000313" key="1">
    <source>
        <dbReference type="EMBL" id="RGR17346.1"/>
    </source>
</evidence>
<dbReference type="Proteomes" id="UP000283310">
    <property type="component" value="Unassembled WGS sequence"/>
</dbReference>
<dbReference type="AlphaFoldDB" id="A0A412DSU0"/>
<organism evidence="1 2">
    <name type="scientific">Bacteroides stercoris</name>
    <dbReference type="NCBI Taxonomy" id="46506"/>
    <lineage>
        <taxon>Bacteria</taxon>
        <taxon>Pseudomonadati</taxon>
        <taxon>Bacteroidota</taxon>
        <taxon>Bacteroidia</taxon>
        <taxon>Bacteroidales</taxon>
        <taxon>Bacteroidaceae</taxon>
        <taxon>Bacteroides</taxon>
    </lineage>
</organism>
<dbReference type="EMBL" id="QRTW01000002">
    <property type="protein sequence ID" value="RGR17346.1"/>
    <property type="molecule type" value="Genomic_DNA"/>
</dbReference>
<protein>
    <submittedName>
        <fullName evidence="1">Uncharacterized protein</fullName>
    </submittedName>
</protein>
<gene>
    <name evidence="1" type="ORF">DWY65_01825</name>
</gene>
<dbReference type="RefSeq" id="WP_117902891.1">
    <property type="nucleotide sequence ID" value="NZ_JADNPL010000003.1"/>
</dbReference>
<proteinExistence type="predicted"/>
<name>A0A412DSU0_BACSE</name>
<comment type="caution">
    <text evidence="1">The sequence shown here is derived from an EMBL/GenBank/DDBJ whole genome shotgun (WGS) entry which is preliminary data.</text>
</comment>
<reference evidence="1 2" key="1">
    <citation type="submission" date="2018-08" db="EMBL/GenBank/DDBJ databases">
        <title>A genome reference for cultivated species of the human gut microbiota.</title>
        <authorList>
            <person name="Zou Y."/>
            <person name="Xue W."/>
            <person name="Luo G."/>
        </authorList>
    </citation>
    <scope>NUCLEOTIDE SEQUENCE [LARGE SCALE GENOMIC DNA]</scope>
    <source>
        <strain evidence="1 2">AF26-20BH</strain>
    </source>
</reference>
<accession>A0A412DSU0</accession>
<evidence type="ECO:0000313" key="2">
    <source>
        <dbReference type="Proteomes" id="UP000283310"/>
    </source>
</evidence>
<sequence length="158" mass="19036">MKHFWYLICIIFPLHGAAQINIRIDYDNTSKEITLFLKNETNKVFKFIPTERIVYEYVSSISFLYKDKNGNILCSRERLIYDDQHYYYNIGKGQYLAPYEENRYIHKLTKWCQNNNIYAVDISVKIDTRIIAKKEHGKIVKDKEKGYKTEFKKSILWE</sequence>